<name>A0A2U8LKE6_9HELO</name>
<dbReference type="PANTHER" id="PTHR33269:SF17">
    <property type="entry name" value="NADH-UBIQUINONE OXIDOREDUCTASE CHAIN 6"/>
    <property type="match status" value="1"/>
</dbReference>
<keyword evidence="2" id="KW-0249">Electron transport</keyword>
<keyword evidence="2" id="KW-0472">Membrane</keyword>
<dbReference type="PANTHER" id="PTHR33269">
    <property type="entry name" value="NADH-UBIQUINONE OXIDOREDUCTASE CHAIN 6"/>
    <property type="match status" value="1"/>
</dbReference>
<keyword evidence="2" id="KW-1278">Translocase</keyword>
<dbReference type="EC" id="7.1.1.2" evidence="2"/>
<dbReference type="AlphaFoldDB" id="A0A2U8LKE6"/>
<reference evidence="3" key="1">
    <citation type="journal article" date="2018" name="Mycorrhiza">
        <title>Gamarada debralockiae gen. nov. sp. nov.-the genome of the most widespread Australian ericoid mycorrhizal fungus.</title>
        <authorList>
            <person name="Midgley D.J."/>
            <person name="Sutcliffe B."/>
            <person name="Greenfield P."/>
            <person name="Tran-Dinh N."/>
        </authorList>
    </citation>
    <scope>NUCLEOTIDE SEQUENCE</scope>
    <source>
        <strain evidence="3">T6G9</strain>
    </source>
</reference>
<keyword evidence="2" id="KW-1133">Transmembrane helix</keyword>
<feature type="transmembrane region" description="Helical" evidence="2">
    <location>
        <begin position="20"/>
        <end position="43"/>
    </location>
</feature>
<dbReference type="InterPro" id="IPR001457">
    <property type="entry name" value="NADH_UbQ/plastoQ_OxRdtase_su6"/>
</dbReference>
<dbReference type="InterPro" id="IPR042106">
    <property type="entry name" value="Nuo/plastoQ_OxRdtase_6_NuoJ"/>
</dbReference>
<organism evidence="3">
    <name type="scientific">Gamarada debralockiae</name>
    <dbReference type="NCBI Taxonomy" id="2037899"/>
    <lineage>
        <taxon>Eukaryota</taxon>
        <taxon>Fungi</taxon>
        <taxon>Dikarya</taxon>
        <taxon>Ascomycota</taxon>
        <taxon>Pezizomycotina</taxon>
        <taxon>Leotiomycetes</taxon>
        <taxon>Helotiales</taxon>
        <taxon>Hyphodiscaceae</taxon>
        <taxon>Gamarada</taxon>
    </lineage>
</organism>
<dbReference type="EMBL" id="MG704281">
    <property type="protein sequence ID" value="AWL21280.1"/>
    <property type="molecule type" value="Genomic_DNA"/>
</dbReference>
<evidence type="ECO:0000313" key="3">
    <source>
        <dbReference type="EMBL" id="AWL21280.1"/>
    </source>
</evidence>
<dbReference type="GO" id="GO:0008137">
    <property type="term" value="F:NADH dehydrogenase (ubiquinone) activity"/>
    <property type="evidence" value="ECO:0007669"/>
    <property type="project" value="UniProtKB-UniRule"/>
</dbReference>
<comment type="similarity">
    <text evidence="2">Belongs to the complex I subunit 6 family.</text>
</comment>
<comment type="subcellular location">
    <subcellularLocation>
        <location evidence="2">Mitochondrion membrane</location>
        <topology evidence="2">Multi-pass membrane protein</topology>
    </subcellularLocation>
</comment>
<keyword evidence="2" id="KW-0679">Respiratory chain</keyword>
<gene>
    <name evidence="3" type="primary">nad6</name>
</gene>
<keyword evidence="2" id="KW-0813">Transport</keyword>
<keyword evidence="2" id="KW-0830">Ubiquinone</keyword>
<sequence>MSLVAILSGILVIKSKNPIVSVLFLFCLFLSISSYLLILGLNFIGLSYLLVYVGAVSILFLFFFMLINVRISELLSNTSNSIPLGIIITISFNYPVYQVLPYSIAAFNSYTVDLNNTLNDMWYNNYSDYLNKFFRLSGIDLDNGEISFVSSKIWDGNLSETSHITSIGNIMYTSYSIWLIITSIILLLAMVGAIVITIKKKNK</sequence>
<feature type="transmembrane region" description="Helical" evidence="2">
    <location>
        <begin position="175"/>
        <end position="198"/>
    </location>
</feature>
<accession>A0A2U8LKE6</accession>
<feature type="transmembrane region" description="Helical" evidence="2">
    <location>
        <begin position="49"/>
        <end position="69"/>
    </location>
</feature>
<protein>
    <recommendedName>
        <fullName evidence="2">NADH-ubiquinone oxidoreductase chain 6</fullName>
        <ecNumber evidence="2">7.1.1.2</ecNumber>
    </recommendedName>
</protein>
<keyword evidence="2" id="KW-0812">Transmembrane</keyword>
<dbReference type="FunFam" id="1.20.120.1200:FF:000008">
    <property type="entry name" value="NADH-ubiquinone oxidoreductase chain 6"/>
    <property type="match status" value="1"/>
</dbReference>
<dbReference type="Gene3D" id="1.20.120.1200">
    <property type="entry name" value="NADH-ubiquinone/plastoquinone oxidoreductase chain 6, subunit NuoJ"/>
    <property type="match status" value="1"/>
</dbReference>
<evidence type="ECO:0000256" key="2">
    <source>
        <dbReference type="RuleBase" id="RU004430"/>
    </source>
</evidence>
<keyword evidence="2" id="KW-0520">NAD</keyword>
<dbReference type="Pfam" id="PF00499">
    <property type="entry name" value="Oxidored_q3"/>
    <property type="match status" value="1"/>
</dbReference>
<dbReference type="GO" id="GO:0031966">
    <property type="term" value="C:mitochondrial membrane"/>
    <property type="evidence" value="ECO:0007669"/>
    <property type="project" value="UniProtKB-SubCell"/>
</dbReference>
<proteinExistence type="inferred from homology"/>
<evidence type="ECO:0000256" key="1">
    <source>
        <dbReference type="ARBA" id="ARBA00023128"/>
    </source>
</evidence>
<comment type="catalytic activity">
    <reaction evidence="2">
        <text>a ubiquinone + NADH + 5 H(+)(in) = a ubiquinol + NAD(+) + 4 H(+)(out)</text>
        <dbReference type="Rhea" id="RHEA:29091"/>
        <dbReference type="Rhea" id="RHEA-COMP:9565"/>
        <dbReference type="Rhea" id="RHEA-COMP:9566"/>
        <dbReference type="ChEBI" id="CHEBI:15378"/>
        <dbReference type="ChEBI" id="CHEBI:16389"/>
        <dbReference type="ChEBI" id="CHEBI:17976"/>
        <dbReference type="ChEBI" id="CHEBI:57540"/>
        <dbReference type="ChEBI" id="CHEBI:57945"/>
        <dbReference type="EC" id="7.1.1.2"/>
    </reaction>
</comment>
<comment type="function">
    <text evidence="2">Core subunit of the mitochondrial membrane respiratory chain NADH dehydrogenase (Complex I) which catalyzes electron transfer from NADH through the respiratory chain, using ubiquinone as an electron acceptor. Essential for the catalytic activity and assembly of complex I.</text>
</comment>
<geneLocation type="mitochondrion" evidence="3"/>
<keyword evidence="1 2" id="KW-0496">Mitochondrion</keyword>
<feature type="transmembrane region" description="Helical" evidence="2">
    <location>
        <begin position="81"/>
        <end position="100"/>
    </location>
</feature>